<reference evidence="2" key="1">
    <citation type="journal article" date="2020" name="Stud. Mycol.">
        <title>101 Dothideomycetes genomes: a test case for predicting lifestyles and emergence of pathogens.</title>
        <authorList>
            <person name="Haridas S."/>
            <person name="Albert R."/>
            <person name="Binder M."/>
            <person name="Bloem J."/>
            <person name="Labutti K."/>
            <person name="Salamov A."/>
            <person name="Andreopoulos B."/>
            <person name="Baker S."/>
            <person name="Barry K."/>
            <person name="Bills G."/>
            <person name="Bluhm B."/>
            <person name="Cannon C."/>
            <person name="Castanera R."/>
            <person name="Culley D."/>
            <person name="Daum C."/>
            <person name="Ezra D."/>
            <person name="Gonzalez J."/>
            <person name="Henrissat B."/>
            <person name="Kuo A."/>
            <person name="Liang C."/>
            <person name="Lipzen A."/>
            <person name="Lutzoni F."/>
            <person name="Magnuson J."/>
            <person name="Mondo S."/>
            <person name="Nolan M."/>
            <person name="Ohm R."/>
            <person name="Pangilinan J."/>
            <person name="Park H.-J."/>
            <person name="Ramirez L."/>
            <person name="Alfaro M."/>
            <person name="Sun H."/>
            <person name="Tritt A."/>
            <person name="Yoshinaga Y."/>
            <person name="Zwiers L.-H."/>
            <person name="Turgeon B."/>
            <person name="Goodwin S."/>
            <person name="Spatafora J."/>
            <person name="Crous P."/>
            <person name="Grigoriev I."/>
        </authorList>
    </citation>
    <scope>NUCLEOTIDE SEQUENCE</scope>
    <source>
        <strain evidence="2">CBS 113979</strain>
    </source>
</reference>
<evidence type="ECO:0000256" key="1">
    <source>
        <dbReference type="SAM" id="MobiDB-lite"/>
    </source>
</evidence>
<keyword evidence="3" id="KW-1185">Reference proteome</keyword>
<dbReference type="Proteomes" id="UP000800041">
    <property type="component" value="Unassembled WGS sequence"/>
</dbReference>
<name>A0A6G1GYM7_9PEZI</name>
<feature type="compositionally biased region" description="Acidic residues" evidence="1">
    <location>
        <begin position="400"/>
        <end position="410"/>
    </location>
</feature>
<feature type="region of interest" description="Disordered" evidence="1">
    <location>
        <begin position="313"/>
        <end position="360"/>
    </location>
</feature>
<gene>
    <name evidence="2" type="ORF">K402DRAFT_404814</name>
</gene>
<dbReference type="EMBL" id="ML977159">
    <property type="protein sequence ID" value="KAF1986035.1"/>
    <property type="molecule type" value="Genomic_DNA"/>
</dbReference>
<organism evidence="2 3">
    <name type="scientific">Aulographum hederae CBS 113979</name>
    <dbReference type="NCBI Taxonomy" id="1176131"/>
    <lineage>
        <taxon>Eukaryota</taxon>
        <taxon>Fungi</taxon>
        <taxon>Dikarya</taxon>
        <taxon>Ascomycota</taxon>
        <taxon>Pezizomycotina</taxon>
        <taxon>Dothideomycetes</taxon>
        <taxon>Pleosporomycetidae</taxon>
        <taxon>Aulographales</taxon>
        <taxon>Aulographaceae</taxon>
    </lineage>
</organism>
<feature type="compositionally biased region" description="Basic and acidic residues" evidence="1">
    <location>
        <begin position="414"/>
        <end position="425"/>
    </location>
</feature>
<evidence type="ECO:0000313" key="3">
    <source>
        <dbReference type="Proteomes" id="UP000800041"/>
    </source>
</evidence>
<accession>A0A6G1GYM7</accession>
<feature type="compositionally biased region" description="Polar residues" evidence="1">
    <location>
        <begin position="334"/>
        <end position="359"/>
    </location>
</feature>
<evidence type="ECO:0000313" key="2">
    <source>
        <dbReference type="EMBL" id="KAF1986035.1"/>
    </source>
</evidence>
<feature type="region of interest" description="Disordered" evidence="1">
    <location>
        <begin position="390"/>
        <end position="432"/>
    </location>
</feature>
<feature type="compositionally biased region" description="Basic and acidic residues" evidence="1">
    <location>
        <begin position="317"/>
        <end position="330"/>
    </location>
</feature>
<feature type="compositionally biased region" description="Basic and acidic residues" evidence="1">
    <location>
        <begin position="390"/>
        <end position="399"/>
    </location>
</feature>
<sequence>MPVQILVQMHTPVFPQPNRRLATSGYSEKWVMPVAIIAACIGGVGTQDSFRQPSPKAKAKKVEWRAHEDLLSEHGMRDMTLGHASSLESGEVLRRWKNLVMSLYLCVCQEYSRHSPSPTVSSIVSPSRFSFPSAPLVIVAAGSRIRRSHGRQDGMSLPCHDPSVSTLGPRLACVVVVGTGRGHGPSIRANSCRLHAMHTNCRRVGGSAPARSIFFSREAMQEQHDVLFDHRPETRPQERPSPITQFRRHLLSSHARDAYPDGPDARRSLSPQSPWGRLASMLLLAVGHPRETPAGHAQCSYLLLAAAERSPIQGESAGRHGGGERLKVDINGRAPSTESKVTQMNGQQKARARSGNQDFAETRFVMIGGPDEKRGQRRREPGMDMVVVEELYHHGRPADSDSDSDSDSEILDSFSRHDALHRTDNLARSSKG</sequence>
<dbReference type="AlphaFoldDB" id="A0A6G1GYM7"/>
<proteinExistence type="predicted"/>
<protein>
    <submittedName>
        <fullName evidence="2">Uncharacterized protein</fullName>
    </submittedName>
</protein>